<gene>
    <name evidence="9" type="ORF">Cenrod_0458</name>
</gene>
<keyword evidence="2" id="KW-0378">Hydrolase</keyword>
<dbReference type="GO" id="GO:0005524">
    <property type="term" value="F:ATP binding"/>
    <property type="evidence" value="ECO:0007669"/>
    <property type="project" value="UniProtKB-KW"/>
</dbReference>
<dbReference type="STRING" id="946483.Cenrod_0458"/>
<dbReference type="GO" id="GO:0005829">
    <property type="term" value="C:cytosol"/>
    <property type="evidence" value="ECO:0007669"/>
    <property type="project" value="TreeGrafter"/>
</dbReference>
<name>U5N5N3_9BURK</name>
<dbReference type="SMART" id="SM00490">
    <property type="entry name" value="HELICc"/>
    <property type="match status" value="1"/>
</dbReference>
<dbReference type="Pfam" id="PF00271">
    <property type="entry name" value="Helicase_C"/>
    <property type="match status" value="1"/>
</dbReference>
<dbReference type="eggNOG" id="COG0513">
    <property type="taxonomic scope" value="Bacteria"/>
</dbReference>
<dbReference type="PROSITE" id="PS51194">
    <property type="entry name" value="HELICASE_CTER"/>
    <property type="match status" value="1"/>
</dbReference>
<dbReference type="SUPFAM" id="SSF52540">
    <property type="entry name" value="P-loop containing nucleoside triphosphate hydrolases"/>
    <property type="match status" value="1"/>
</dbReference>
<keyword evidence="4" id="KW-0067">ATP-binding</keyword>
<dbReference type="InterPro" id="IPR027417">
    <property type="entry name" value="P-loop_NTPase"/>
</dbReference>
<protein>
    <submittedName>
        <fullName evidence="9">DNA/RNA SNF2 family helicase</fullName>
    </submittedName>
</protein>
<evidence type="ECO:0000259" key="8">
    <source>
        <dbReference type="PROSITE" id="PS51194"/>
    </source>
</evidence>
<dbReference type="AlphaFoldDB" id="U5N5N3"/>
<dbReference type="Proteomes" id="UP000017184">
    <property type="component" value="Chromosome"/>
</dbReference>
<dbReference type="RefSeq" id="WP_022771396.1">
    <property type="nucleotide sequence ID" value="NC_022576.1"/>
</dbReference>
<evidence type="ECO:0000259" key="7">
    <source>
        <dbReference type="PROSITE" id="PS51192"/>
    </source>
</evidence>
<dbReference type="PANTHER" id="PTHR47959">
    <property type="entry name" value="ATP-DEPENDENT RNA HELICASE RHLE-RELATED"/>
    <property type="match status" value="1"/>
</dbReference>
<evidence type="ECO:0000313" key="10">
    <source>
        <dbReference type="Proteomes" id="UP000017184"/>
    </source>
</evidence>
<feature type="compositionally biased region" description="Basic and acidic residues" evidence="6">
    <location>
        <begin position="450"/>
        <end position="469"/>
    </location>
</feature>
<dbReference type="PANTHER" id="PTHR47959:SF13">
    <property type="entry name" value="ATP-DEPENDENT RNA HELICASE RHLE"/>
    <property type="match status" value="1"/>
</dbReference>
<keyword evidence="10" id="KW-1185">Reference proteome</keyword>
<dbReference type="InterPro" id="IPR014001">
    <property type="entry name" value="Helicase_ATP-bd"/>
</dbReference>
<evidence type="ECO:0000256" key="5">
    <source>
        <dbReference type="ARBA" id="ARBA00038437"/>
    </source>
</evidence>
<feature type="domain" description="Helicase C-terminal" evidence="8">
    <location>
        <begin position="235"/>
        <end position="387"/>
    </location>
</feature>
<evidence type="ECO:0000313" key="9">
    <source>
        <dbReference type="EMBL" id="AGX86575.1"/>
    </source>
</evidence>
<dbReference type="PROSITE" id="PS51192">
    <property type="entry name" value="HELICASE_ATP_BIND_1"/>
    <property type="match status" value="1"/>
</dbReference>
<evidence type="ECO:0000256" key="3">
    <source>
        <dbReference type="ARBA" id="ARBA00022806"/>
    </source>
</evidence>
<evidence type="ECO:0000256" key="4">
    <source>
        <dbReference type="ARBA" id="ARBA00022840"/>
    </source>
</evidence>
<proteinExistence type="inferred from homology"/>
<dbReference type="OrthoDB" id="8520957at2"/>
<dbReference type="GO" id="GO:0003724">
    <property type="term" value="F:RNA helicase activity"/>
    <property type="evidence" value="ECO:0007669"/>
    <property type="project" value="TreeGrafter"/>
</dbReference>
<evidence type="ECO:0000256" key="6">
    <source>
        <dbReference type="SAM" id="MobiDB-lite"/>
    </source>
</evidence>
<dbReference type="HOGENOM" id="CLU_497567_0_0_4"/>
<dbReference type="EMBL" id="CP004885">
    <property type="protein sequence ID" value="AGX86575.1"/>
    <property type="molecule type" value="Genomic_DNA"/>
</dbReference>
<dbReference type="Pfam" id="PF00270">
    <property type="entry name" value="DEAD"/>
    <property type="match status" value="1"/>
</dbReference>
<dbReference type="InterPro" id="IPR050079">
    <property type="entry name" value="DEAD_box_RNA_helicase"/>
</dbReference>
<sequence length="547" mass="58946">MQSDEISLAPSLAQSLQAQGHAECTPLQQRLIPALWESTDLLCAAPSGAERTIACAAALLHVLDSQPLVQSTAQSAPQERLCPRVLVLVAHRDRAAQVEEAFFALAKSAALPFFCVDLGAAAAKVAFTQADVVVVTGNRAVEALERGTLDLGQVQRVVVDDLDRVLEMGWQDSLHRVQAALPASAQVVAFVGRLGQEACAWAQSRLREPRLLDLSDVSTQPAMCGLRAHPVGRDRKRELLLRLLPGYASPVLVFARTRYVADALVSGLRRAGVEAVVAHGHKSPAAREAAARSLLEGKARVLIATDFWARGVQLGRCAVVVQYDTPISLTDFAWRASHLENGETPGTAVFLRSAEEQASLQTIEQALGCPVVVEELLGPPPREDDAAVQTDQPVLERPARRPQRPPRVAGATGGAAGILIIKESAPATQPKTGMRTKPKVRSSVPKPATKVREDIPRRNKEPRTQEPRSHLTAAELALLSPGRGGFSGPRFNKDNGQPDPMRTSVDIMRSRGGDMASMASYGAESRDPAELKHLDAVSRSMVRRKFR</sequence>
<accession>U5N5N3</accession>
<comment type="similarity">
    <text evidence="5">Belongs to the DEAD box helicase family.</text>
</comment>
<feature type="domain" description="Helicase ATP-binding" evidence="7">
    <location>
        <begin position="32"/>
        <end position="212"/>
    </location>
</feature>
<dbReference type="Gene3D" id="3.40.50.300">
    <property type="entry name" value="P-loop containing nucleotide triphosphate hydrolases"/>
    <property type="match status" value="2"/>
</dbReference>
<dbReference type="GO" id="GO:0003676">
    <property type="term" value="F:nucleic acid binding"/>
    <property type="evidence" value="ECO:0007669"/>
    <property type="project" value="InterPro"/>
</dbReference>
<dbReference type="KEGG" id="cbx:Cenrod_0458"/>
<reference evidence="9 10" key="1">
    <citation type="journal article" date="2013" name="Genome Biol.">
        <title>Genomic analysis reveals key aspects of prokaryotic symbiosis in the phototrophic consortium "Chlorochromatium aggregatum".</title>
        <authorList>
            <person name="Liu Z."/>
            <person name="Muller J."/>
            <person name="Li T."/>
            <person name="Alvey R.M."/>
            <person name="Vogl K."/>
            <person name="Frigaard N.U."/>
            <person name="Rockwell N.C."/>
            <person name="Boyd E.S."/>
            <person name="Tomsho L.P."/>
            <person name="Schuster S.C."/>
            <person name="Henke P."/>
            <person name="Rohde M."/>
            <person name="Overmann J."/>
            <person name="Bryant D.A."/>
        </authorList>
    </citation>
    <scope>NUCLEOTIDE SEQUENCE [LARGE SCALE GENOMIC DNA]</scope>
    <source>
        <strain evidence="9">CR</strain>
    </source>
</reference>
<keyword evidence="3 9" id="KW-0347">Helicase</keyword>
<feature type="region of interest" description="Disordered" evidence="6">
    <location>
        <begin position="379"/>
        <end position="506"/>
    </location>
</feature>
<dbReference type="GO" id="GO:0016787">
    <property type="term" value="F:hydrolase activity"/>
    <property type="evidence" value="ECO:0007669"/>
    <property type="project" value="UniProtKB-KW"/>
</dbReference>
<evidence type="ECO:0000256" key="1">
    <source>
        <dbReference type="ARBA" id="ARBA00022741"/>
    </source>
</evidence>
<dbReference type="InterPro" id="IPR011545">
    <property type="entry name" value="DEAD/DEAH_box_helicase_dom"/>
</dbReference>
<keyword evidence="1" id="KW-0547">Nucleotide-binding</keyword>
<organism evidence="9 10">
    <name type="scientific">Candidatus Symbiobacter mobilis CR</name>
    <dbReference type="NCBI Taxonomy" id="946483"/>
    <lineage>
        <taxon>Bacteria</taxon>
        <taxon>Pseudomonadati</taxon>
        <taxon>Pseudomonadota</taxon>
        <taxon>Betaproteobacteria</taxon>
        <taxon>Burkholderiales</taxon>
        <taxon>Comamonadaceae</taxon>
    </lineage>
</organism>
<evidence type="ECO:0000256" key="2">
    <source>
        <dbReference type="ARBA" id="ARBA00022801"/>
    </source>
</evidence>
<dbReference type="InterPro" id="IPR001650">
    <property type="entry name" value="Helicase_C-like"/>
</dbReference>